<keyword evidence="1" id="KW-1133">Transmembrane helix</keyword>
<dbReference type="RefSeq" id="WP_209865422.1">
    <property type="nucleotide sequence ID" value="NZ_JAGGLD010000008.1"/>
</dbReference>
<dbReference type="Proteomes" id="UP001519288">
    <property type="component" value="Unassembled WGS sequence"/>
</dbReference>
<accession>A0ABS4JL30</accession>
<organism evidence="2 3">
    <name type="scientific">Paenibacillus shirakamiensis</name>
    <dbReference type="NCBI Taxonomy" id="1265935"/>
    <lineage>
        <taxon>Bacteria</taxon>
        <taxon>Bacillati</taxon>
        <taxon>Bacillota</taxon>
        <taxon>Bacilli</taxon>
        <taxon>Bacillales</taxon>
        <taxon>Paenibacillaceae</taxon>
        <taxon>Paenibacillus</taxon>
    </lineage>
</organism>
<sequence>MQSFFERAPSDSFMAFSTSHLFMLGILLAGAILLYLNRQWLGASSRRRALAKYAFAGVLILCEVSLNVWSIEQGTYSLKETLPLELCSISLYMCVFMLLLRSYRIFQIVYFTGIGGALQALLTPALDYPFPHYRFLEFFIAHMVIILCILYMVWVEHMRPTLRSLGLTMIFLNILLVFISIVNYYTGGNYMFLAHKPLTASLMDVLGPYPWYILSLEGVALVLFFILYLPFALLPTYNKPKRRHSSF</sequence>
<reference evidence="2 3" key="1">
    <citation type="submission" date="2021-03" db="EMBL/GenBank/DDBJ databases">
        <title>Genomic Encyclopedia of Type Strains, Phase IV (KMG-IV): sequencing the most valuable type-strain genomes for metagenomic binning, comparative biology and taxonomic classification.</title>
        <authorList>
            <person name="Goeker M."/>
        </authorList>
    </citation>
    <scope>NUCLEOTIDE SEQUENCE [LARGE SCALE GENOMIC DNA]</scope>
    <source>
        <strain evidence="2 3">DSM 26806</strain>
    </source>
</reference>
<feature type="transmembrane region" description="Helical" evidence="1">
    <location>
        <begin position="49"/>
        <end position="69"/>
    </location>
</feature>
<evidence type="ECO:0000256" key="1">
    <source>
        <dbReference type="SAM" id="Phobius"/>
    </source>
</evidence>
<name>A0ABS4JL30_9BACL</name>
<evidence type="ECO:0000313" key="2">
    <source>
        <dbReference type="EMBL" id="MBP2002422.1"/>
    </source>
</evidence>
<keyword evidence="1" id="KW-0472">Membrane</keyword>
<feature type="transmembrane region" description="Helical" evidence="1">
    <location>
        <begin position="165"/>
        <end position="185"/>
    </location>
</feature>
<dbReference type="Pfam" id="PF14808">
    <property type="entry name" value="TMEM164"/>
    <property type="match status" value="1"/>
</dbReference>
<feature type="transmembrane region" description="Helical" evidence="1">
    <location>
        <begin position="81"/>
        <end position="100"/>
    </location>
</feature>
<comment type="caution">
    <text evidence="2">The sequence shown here is derived from an EMBL/GenBank/DDBJ whole genome shotgun (WGS) entry which is preliminary data.</text>
</comment>
<protein>
    <submittedName>
        <fullName evidence="2">Integral membrane protein (TIGR02206 family)</fullName>
    </submittedName>
</protein>
<feature type="transmembrane region" description="Helical" evidence="1">
    <location>
        <begin position="20"/>
        <end position="37"/>
    </location>
</feature>
<proteinExistence type="predicted"/>
<keyword evidence="1" id="KW-0812">Transmembrane</keyword>
<keyword evidence="3" id="KW-1185">Reference proteome</keyword>
<feature type="transmembrane region" description="Helical" evidence="1">
    <location>
        <begin position="107"/>
        <end position="126"/>
    </location>
</feature>
<gene>
    <name evidence="2" type="ORF">J2Z69_003495</name>
</gene>
<evidence type="ECO:0000313" key="3">
    <source>
        <dbReference type="Proteomes" id="UP001519288"/>
    </source>
</evidence>
<feature type="transmembrane region" description="Helical" evidence="1">
    <location>
        <begin position="132"/>
        <end position="153"/>
    </location>
</feature>
<dbReference type="InterPro" id="IPR011737">
    <property type="entry name" value="CHP02206_TP0381"/>
</dbReference>
<dbReference type="NCBIfam" id="TIGR02206">
    <property type="entry name" value="intg_mem_TP0381"/>
    <property type="match status" value="1"/>
</dbReference>
<feature type="transmembrane region" description="Helical" evidence="1">
    <location>
        <begin position="211"/>
        <end position="234"/>
    </location>
</feature>
<dbReference type="EMBL" id="JAGGLD010000008">
    <property type="protein sequence ID" value="MBP2002422.1"/>
    <property type="molecule type" value="Genomic_DNA"/>
</dbReference>